<accession>A0A372GHZ6</accession>
<evidence type="ECO:0000313" key="7">
    <source>
        <dbReference type="Proteomes" id="UP000262882"/>
    </source>
</evidence>
<organism evidence="6 7">
    <name type="scientific">Actinomadura spongiicola</name>
    <dbReference type="NCBI Taxonomy" id="2303421"/>
    <lineage>
        <taxon>Bacteria</taxon>
        <taxon>Bacillati</taxon>
        <taxon>Actinomycetota</taxon>
        <taxon>Actinomycetes</taxon>
        <taxon>Streptosporangiales</taxon>
        <taxon>Thermomonosporaceae</taxon>
        <taxon>Actinomadura</taxon>
    </lineage>
</organism>
<dbReference type="SUPFAM" id="SSF46689">
    <property type="entry name" value="Homeodomain-like"/>
    <property type="match status" value="1"/>
</dbReference>
<dbReference type="InterPro" id="IPR050204">
    <property type="entry name" value="AraC_XylS_family_regulators"/>
</dbReference>
<dbReference type="SMART" id="SM00342">
    <property type="entry name" value="HTH_ARAC"/>
    <property type="match status" value="1"/>
</dbReference>
<dbReference type="GO" id="GO:0003700">
    <property type="term" value="F:DNA-binding transcription factor activity"/>
    <property type="evidence" value="ECO:0007669"/>
    <property type="project" value="InterPro"/>
</dbReference>
<reference evidence="6 7" key="1">
    <citation type="submission" date="2018-08" db="EMBL/GenBank/DDBJ databases">
        <title>Actinomadura spongicola sp. nov., isolated from marine sponge Leucetta chagosensis.</title>
        <authorList>
            <person name="Li L."/>
            <person name="Lin H.W."/>
        </authorList>
    </citation>
    <scope>NUCLEOTIDE SEQUENCE [LARGE SCALE GENOMIC DNA]</scope>
    <source>
        <strain evidence="6 7">LHW52907</strain>
    </source>
</reference>
<dbReference type="GO" id="GO:0043565">
    <property type="term" value="F:sequence-specific DNA binding"/>
    <property type="evidence" value="ECO:0007669"/>
    <property type="project" value="InterPro"/>
</dbReference>
<feature type="domain" description="HTH araC/xylS-type" evidence="5">
    <location>
        <begin position="210"/>
        <end position="311"/>
    </location>
</feature>
<evidence type="ECO:0000256" key="4">
    <source>
        <dbReference type="SAM" id="MobiDB-lite"/>
    </source>
</evidence>
<dbReference type="PROSITE" id="PS01124">
    <property type="entry name" value="HTH_ARAC_FAMILY_2"/>
    <property type="match status" value="1"/>
</dbReference>
<dbReference type="Proteomes" id="UP000262882">
    <property type="component" value="Unassembled WGS sequence"/>
</dbReference>
<dbReference type="PROSITE" id="PS00041">
    <property type="entry name" value="HTH_ARAC_FAMILY_1"/>
    <property type="match status" value="1"/>
</dbReference>
<evidence type="ECO:0000256" key="1">
    <source>
        <dbReference type="ARBA" id="ARBA00023015"/>
    </source>
</evidence>
<dbReference type="AlphaFoldDB" id="A0A372GHZ6"/>
<dbReference type="Pfam" id="PF12833">
    <property type="entry name" value="HTH_18"/>
    <property type="match status" value="1"/>
</dbReference>
<dbReference type="InterPro" id="IPR009057">
    <property type="entry name" value="Homeodomain-like_sf"/>
</dbReference>
<dbReference type="InterPro" id="IPR018062">
    <property type="entry name" value="HTH_AraC-typ_CS"/>
</dbReference>
<keyword evidence="7" id="KW-1185">Reference proteome</keyword>
<dbReference type="PANTHER" id="PTHR46796">
    <property type="entry name" value="HTH-TYPE TRANSCRIPTIONAL ACTIVATOR RHAS-RELATED"/>
    <property type="match status" value="1"/>
</dbReference>
<comment type="caution">
    <text evidence="6">The sequence shown here is derived from an EMBL/GenBank/DDBJ whole genome shotgun (WGS) entry which is preliminary data.</text>
</comment>
<evidence type="ECO:0000256" key="3">
    <source>
        <dbReference type="ARBA" id="ARBA00023163"/>
    </source>
</evidence>
<evidence type="ECO:0000313" key="6">
    <source>
        <dbReference type="EMBL" id="RFS84977.1"/>
    </source>
</evidence>
<keyword evidence="1" id="KW-0805">Transcription regulation</keyword>
<dbReference type="InterPro" id="IPR035418">
    <property type="entry name" value="AraC-bd_2"/>
</dbReference>
<keyword evidence="2" id="KW-0238">DNA-binding</keyword>
<dbReference type="InterPro" id="IPR018060">
    <property type="entry name" value="HTH_AraC"/>
</dbReference>
<dbReference type="PANTHER" id="PTHR46796:SF6">
    <property type="entry name" value="ARAC SUBFAMILY"/>
    <property type="match status" value="1"/>
</dbReference>
<dbReference type="OrthoDB" id="9799345at2"/>
<dbReference type="Pfam" id="PF14525">
    <property type="entry name" value="AraC_binding_2"/>
    <property type="match status" value="1"/>
</dbReference>
<protein>
    <submittedName>
        <fullName evidence="6">Helix-turn-helix domain-containing protein</fullName>
    </submittedName>
</protein>
<evidence type="ECO:0000259" key="5">
    <source>
        <dbReference type="PROSITE" id="PS01124"/>
    </source>
</evidence>
<sequence>MEEPAVDDFLGGLGRRGDTAYRLVLYRSDGGDHIRTPDAADGVSGHDHVPDHDLDHDPGRAPERDPDGGAYRFLMPVHGEMLMFRDGAEARLRPGTGGLVSPAAPVRVVPHRPSRAFVLTIPAHEVDGRLHGVVSRAAPLAADLDLSTGLGRVVADMVRAVGEERETLTARQFDAACDRITELLCIVVADFDDPNGARPSGPGHLAEVEAVVRRHVREHATDPGLTGAAMAQDLGWSLRQIQLALQRAGTTPRELIREERLRLVRDRLRNPLDGDVTITDLAHATGFSSASALSHAFRRRFGVSPRELRQRDRRRAAR</sequence>
<keyword evidence="3" id="KW-0804">Transcription</keyword>
<dbReference type="EMBL" id="QVNQ01000004">
    <property type="protein sequence ID" value="RFS84977.1"/>
    <property type="molecule type" value="Genomic_DNA"/>
</dbReference>
<dbReference type="Gene3D" id="1.10.10.60">
    <property type="entry name" value="Homeodomain-like"/>
    <property type="match status" value="1"/>
</dbReference>
<gene>
    <name evidence="6" type="ORF">D0T12_15925</name>
</gene>
<feature type="region of interest" description="Disordered" evidence="4">
    <location>
        <begin position="34"/>
        <end position="67"/>
    </location>
</feature>
<evidence type="ECO:0000256" key="2">
    <source>
        <dbReference type="ARBA" id="ARBA00023125"/>
    </source>
</evidence>
<name>A0A372GHZ6_9ACTN</name>
<proteinExistence type="predicted"/>